<dbReference type="KEGG" id="ccel:CCDG5_2028"/>
<dbReference type="EMBL" id="LM995447">
    <property type="protein sequence ID" value="CDZ25120.1"/>
    <property type="molecule type" value="Genomic_DNA"/>
</dbReference>
<keyword evidence="13" id="KW-1185">Reference proteome</keyword>
<dbReference type="Gene3D" id="6.10.340.10">
    <property type="match status" value="1"/>
</dbReference>
<evidence type="ECO:0000256" key="1">
    <source>
        <dbReference type="ARBA" id="ARBA00000085"/>
    </source>
</evidence>
<reference evidence="13" key="1">
    <citation type="submission" date="2014-07" db="EMBL/GenBank/DDBJ databases">
        <authorList>
            <person name="Wibberg D."/>
        </authorList>
    </citation>
    <scope>NUCLEOTIDE SEQUENCE [LARGE SCALE GENOMIC DNA]</scope>
    <source>
        <strain evidence="13">DG5</strain>
    </source>
</reference>
<dbReference type="SUPFAM" id="SSF55874">
    <property type="entry name" value="ATPase domain of HSP90 chaperone/DNA topoisomerase II/histidine kinase"/>
    <property type="match status" value="1"/>
</dbReference>
<dbReference type="PATRIC" id="fig|29343.3.peg.2152"/>
<evidence type="ECO:0000259" key="11">
    <source>
        <dbReference type="PROSITE" id="PS50885"/>
    </source>
</evidence>
<dbReference type="PANTHER" id="PTHR34220:SF7">
    <property type="entry name" value="SENSOR HISTIDINE KINASE YPDA"/>
    <property type="match status" value="1"/>
</dbReference>
<dbReference type="Gene3D" id="3.30.565.10">
    <property type="entry name" value="Histidine kinase-like ATPase, C-terminal domain"/>
    <property type="match status" value="1"/>
</dbReference>
<dbReference type="GO" id="GO:0016020">
    <property type="term" value="C:membrane"/>
    <property type="evidence" value="ECO:0007669"/>
    <property type="project" value="UniProtKB-SubCell"/>
</dbReference>
<keyword evidence="5" id="KW-0808">Transferase</keyword>
<evidence type="ECO:0000259" key="10">
    <source>
        <dbReference type="PROSITE" id="PS50109"/>
    </source>
</evidence>
<dbReference type="OrthoDB" id="138378at2"/>
<proteinExistence type="predicted"/>
<dbReference type="InterPro" id="IPR036890">
    <property type="entry name" value="HATPase_C_sf"/>
</dbReference>
<comment type="subcellular location">
    <subcellularLocation>
        <location evidence="2">Membrane</location>
    </subcellularLocation>
</comment>
<evidence type="ECO:0000256" key="4">
    <source>
        <dbReference type="ARBA" id="ARBA00022553"/>
    </source>
</evidence>
<dbReference type="Proteomes" id="UP000032431">
    <property type="component" value="Chromosome I"/>
</dbReference>
<evidence type="ECO:0000313" key="13">
    <source>
        <dbReference type="Proteomes" id="UP000032431"/>
    </source>
</evidence>
<dbReference type="Pfam" id="PF02518">
    <property type="entry name" value="HATPase_c"/>
    <property type="match status" value="1"/>
</dbReference>
<evidence type="ECO:0000313" key="12">
    <source>
        <dbReference type="EMBL" id="CDZ25120.1"/>
    </source>
</evidence>
<dbReference type="InterPro" id="IPR010559">
    <property type="entry name" value="Sig_transdc_His_kin_internal"/>
</dbReference>
<dbReference type="GO" id="GO:0000155">
    <property type="term" value="F:phosphorelay sensor kinase activity"/>
    <property type="evidence" value="ECO:0007669"/>
    <property type="project" value="InterPro"/>
</dbReference>
<evidence type="ECO:0000256" key="5">
    <source>
        <dbReference type="ARBA" id="ARBA00022679"/>
    </source>
</evidence>
<keyword evidence="9" id="KW-1133">Transmembrane helix</keyword>
<dbReference type="SMART" id="SM00304">
    <property type="entry name" value="HAMP"/>
    <property type="match status" value="1"/>
</dbReference>
<feature type="transmembrane region" description="Helical" evidence="9">
    <location>
        <begin position="21"/>
        <end position="40"/>
    </location>
</feature>
<dbReference type="AlphaFoldDB" id="A0A078KVA2"/>
<keyword evidence="6" id="KW-0418">Kinase</keyword>
<keyword evidence="8" id="KW-0175">Coiled coil</keyword>
<dbReference type="InterPro" id="IPR050640">
    <property type="entry name" value="Bact_2-comp_sensor_kinase"/>
</dbReference>
<name>A0A078KVA2_9FIRM</name>
<evidence type="ECO:0000256" key="2">
    <source>
        <dbReference type="ARBA" id="ARBA00004370"/>
    </source>
</evidence>
<dbReference type="Pfam" id="PF06580">
    <property type="entry name" value="His_kinase"/>
    <property type="match status" value="1"/>
</dbReference>
<dbReference type="EC" id="2.7.13.3" evidence="3"/>
<dbReference type="InterPro" id="IPR003660">
    <property type="entry name" value="HAMP_dom"/>
</dbReference>
<evidence type="ECO:0000256" key="8">
    <source>
        <dbReference type="SAM" id="Coils"/>
    </source>
</evidence>
<organism evidence="12 13">
    <name type="scientific">[Clostridium] cellulosi</name>
    <dbReference type="NCBI Taxonomy" id="29343"/>
    <lineage>
        <taxon>Bacteria</taxon>
        <taxon>Bacillati</taxon>
        <taxon>Bacillota</taxon>
        <taxon>Clostridia</taxon>
        <taxon>Eubacteriales</taxon>
        <taxon>Oscillospiraceae</taxon>
        <taxon>Oscillospiraceae incertae sedis</taxon>
    </lineage>
</organism>
<dbReference type="HOGENOM" id="CLU_020473_6_1_9"/>
<evidence type="ECO:0000256" key="3">
    <source>
        <dbReference type="ARBA" id="ARBA00012438"/>
    </source>
</evidence>
<keyword evidence="7" id="KW-0902">Two-component regulatory system</keyword>
<dbReference type="PANTHER" id="PTHR34220">
    <property type="entry name" value="SENSOR HISTIDINE KINASE YPDA"/>
    <property type="match status" value="1"/>
</dbReference>
<keyword evidence="9" id="KW-0812">Transmembrane</keyword>
<dbReference type="STRING" id="29343.CCDG5_2028"/>
<gene>
    <name evidence="12" type="ORF">CCDG5_2028</name>
</gene>
<dbReference type="Pfam" id="PF00672">
    <property type="entry name" value="HAMP"/>
    <property type="match status" value="1"/>
</dbReference>
<dbReference type="PROSITE" id="PS50109">
    <property type="entry name" value="HIS_KIN"/>
    <property type="match status" value="1"/>
</dbReference>
<protein>
    <recommendedName>
        <fullName evidence="3">histidine kinase</fullName>
        <ecNumber evidence="3">2.7.13.3</ecNumber>
    </recommendedName>
</protein>
<feature type="domain" description="HAMP" evidence="11">
    <location>
        <begin position="322"/>
        <end position="374"/>
    </location>
</feature>
<evidence type="ECO:0000256" key="9">
    <source>
        <dbReference type="SAM" id="Phobius"/>
    </source>
</evidence>
<dbReference type="InterPro" id="IPR003594">
    <property type="entry name" value="HATPase_dom"/>
</dbReference>
<keyword evidence="4" id="KW-0597">Phosphoprotein</keyword>
<feature type="domain" description="Histidine kinase" evidence="10">
    <location>
        <begin position="484"/>
        <end position="588"/>
    </location>
</feature>
<dbReference type="InterPro" id="IPR005467">
    <property type="entry name" value="His_kinase_dom"/>
</dbReference>
<dbReference type="CDD" id="cd06225">
    <property type="entry name" value="HAMP"/>
    <property type="match status" value="1"/>
</dbReference>
<keyword evidence="9" id="KW-0472">Membrane</keyword>
<feature type="transmembrane region" description="Helical" evidence="9">
    <location>
        <begin position="301"/>
        <end position="321"/>
    </location>
</feature>
<accession>A0A078KVA2</accession>
<comment type="catalytic activity">
    <reaction evidence="1">
        <text>ATP + protein L-histidine = ADP + protein N-phospho-L-histidine.</text>
        <dbReference type="EC" id="2.7.13.3"/>
    </reaction>
</comment>
<evidence type="ECO:0000256" key="6">
    <source>
        <dbReference type="ARBA" id="ARBA00022777"/>
    </source>
</evidence>
<dbReference type="SUPFAM" id="SSF158472">
    <property type="entry name" value="HAMP domain-like"/>
    <property type="match status" value="1"/>
</dbReference>
<feature type="coiled-coil region" evidence="8">
    <location>
        <begin position="355"/>
        <end position="394"/>
    </location>
</feature>
<dbReference type="PROSITE" id="PS50885">
    <property type="entry name" value="HAMP"/>
    <property type="match status" value="1"/>
</dbReference>
<sequence length="597" mass="67104">MHILVRVKEKFHQMTVVKQMMIAITLIVFFSFTAITVFNYQRTIDIINRQQSDSNLEILDLKKNNYVSYMNQLEDYTMQLRYNDQIFNIINSGKPIDYSAYSTVSSLLRNTFLSRNDVVSYQFYLLKSKTCFSISSSDFNVRSFPFGSADEIYLYRQTYAAKGNYLTFRTEYGDGKKFLTICRLYINISNRRPLAFVKITVDDSFCRNLSSDSSGVQGILGIIDQDGKLAFSSDGNVLNTNSLPLVASALSGKNSKGSCSVQLSGEEYLAVFSDTEDGRWKLIRLLPQDVLRQPVVNTRNISLLLVLVAFIISAGVIYALIRAQLRPLQMLAKQMQNVGRGDFKTKVQGGGSAEVNNLAEQFNRMTEQIDELIQKNYVAELHEKIAQMKALEAQVDPHFLYNTLQTISTEAVLSGQKTIQRMVESLASLLRYSVREKDLVPVGTELKHVRQYLFLQTARFEDRLAYSIDADKALEEQMIPKISILSLVENSIKHGLENSCELISIAVQVRTSNDFLRITVTDNGKGMTEERLAEVRSMTELDNAEGSSIGLPNLAARLKILYDGRASLLISSTPGTGTRVDLMIPLSQKGGASCIDR</sequence>
<evidence type="ECO:0000256" key="7">
    <source>
        <dbReference type="ARBA" id="ARBA00023012"/>
    </source>
</evidence>